<evidence type="ECO:0000313" key="2">
    <source>
        <dbReference type="EMBL" id="KAG8234201.1"/>
    </source>
</evidence>
<dbReference type="AlphaFoldDB" id="A0A8K0P577"/>
<accession>A0A8K0P577</accession>
<sequence length="135" mass="15061">MLENTVDKNAIPTNSVFNVDESGFTKTASESNCSKRQAPSWSYYERGSGREHGSSVCCQCSGVLHTTYEHFQKELEMGAPLGSVIEISDTGYINSELFVSWLKHFKRYVNCSIESPVLLLLDGHTTNSRNMEAVE</sequence>
<dbReference type="Proteomes" id="UP000792457">
    <property type="component" value="Unassembled WGS sequence"/>
</dbReference>
<reference evidence="2" key="2">
    <citation type="submission" date="2017-10" db="EMBL/GenBank/DDBJ databases">
        <title>Ladona fulva Genome sequencing and assembly.</title>
        <authorList>
            <person name="Murali S."/>
            <person name="Richards S."/>
            <person name="Bandaranaike D."/>
            <person name="Bellair M."/>
            <person name="Blankenburg K."/>
            <person name="Chao H."/>
            <person name="Dinh H."/>
            <person name="Doddapaneni H."/>
            <person name="Dugan-Rocha S."/>
            <person name="Elkadiri S."/>
            <person name="Gnanaolivu R."/>
            <person name="Hernandez B."/>
            <person name="Skinner E."/>
            <person name="Javaid M."/>
            <person name="Lee S."/>
            <person name="Li M."/>
            <person name="Ming W."/>
            <person name="Munidasa M."/>
            <person name="Muniz J."/>
            <person name="Nguyen L."/>
            <person name="Hughes D."/>
            <person name="Osuji N."/>
            <person name="Pu L.-L."/>
            <person name="Puazo M."/>
            <person name="Qu C."/>
            <person name="Quiroz J."/>
            <person name="Raj R."/>
            <person name="Weissenberger G."/>
            <person name="Xin Y."/>
            <person name="Zou X."/>
            <person name="Han Y."/>
            <person name="Worley K."/>
            <person name="Muzny D."/>
            <person name="Gibbs R."/>
        </authorList>
    </citation>
    <scope>NUCLEOTIDE SEQUENCE</scope>
    <source>
        <strain evidence="2">Sampled in the wild</strain>
    </source>
</reference>
<keyword evidence="3" id="KW-1185">Reference proteome</keyword>
<organism evidence="2 3">
    <name type="scientific">Ladona fulva</name>
    <name type="common">Scarce chaser dragonfly</name>
    <name type="synonym">Libellula fulva</name>
    <dbReference type="NCBI Taxonomy" id="123851"/>
    <lineage>
        <taxon>Eukaryota</taxon>
        <taxon>Metazoa</taxon>
        <taxon>Ecdysozoa</taxon>
        <taxon>Arthropoda</taxon>
        <taxon>Hexapoda</taxon>
        <taxon>Insecta</taxon>
        <taxon>Pterygota</taxon>
        <taxon>Palaeoptera</taxon>
        <taxon>Odonata</taxon>
        <taxon>Epiprocta</taxon>
        <taxon>Anisoptera</taxon>
        <taxon>Libelluloidea</taxon>
        <taxon>Libellulidae</taxon>
        <taxon>Ladona</taxon>
    </lineage>
</organism>
<name>A0A8K0P577_LADFU</name>
<dbReference type="InterPro" id="IPR004875">
    <property type="entry name" value="DDE_SF_endonuclease_dom"/>
</dbReference>
<gene>
    <name evidence="2" type="ORF">J437_LFUL013798</name>
</gene>
<dbReference type="EMBL" id="KZ308789">
    <property type="protein sequence ID" value="KAG8234201.1"/>
    <property type="molecule type" value="Genomic_DNA"/>
</dbReference>
<dbReference type="OrthoDB" id="8194222at2759"/>
<feature type="domain" description="DDE-1" evidence="1">
    <location>
        <begin position="70"/>
        <end position="129"/>
    </location>
</feature>
<comment type="caution">
    <text evidence="2">The sequence shown here is derived from an EMBL/GenBank/DDBJ whole genome shotgun (WGS) entry which is preliminary data.</text>
</comment>
<protein>
    <recommendedName>
        <fullName evidence="1">DDE-1 domain-containing protein</fullName>
    </recommendedName>
</protein>
<dbReference type="Pfam" id="PF03184">
    <property type="entry name" value="DDE_1"/>
    <property type="match status" value="1"/>
</dbReference>
<proteinExistence type="predicted"/>
<evidence type="ECO:0000259" key="1">
    <source>
        <dbReference type="Pfam" id="PF03184"/>
    </source>
</evidence>
<reference evidence="2" key="1">
    <citation type="submission" date="2013-04" db="EMBL/GenBank/DDBJ databases">
        <authorList>
            <person name="Qu J."/>
            <person name="Murali S.C."/>
            <person name="Bandaranaike D."/>
            <person name="Bellair M."/>
            <person name="Blankenburg K."/>
            <person name="Chao H."/>
            <person name="Dinh H."/>
            <person name="Doddapaneni H."/>
            <person name="Downs B."/>
            <person name="Dugan-Rocha S."/>
            <person name="Elkadiri S."/>
            <person name="Gnanaolivu R.D."/>
            <person name="Hernandez B."/>
            <person name="Javaid M."/>
            <person name="Jayaseelan J.C."/>
            <person name="Lee S."/>
            <person name="Li M."/>
            <person name="Ming W."/>
            <person name="Munidasa M."/>
            <person name="Muniz J."/>
            <person name="Nguyen L."/>
            <person name="Ongeri F."/>
            <person name="Osuji N."/>
            <person name="Pu L.-L."/>
            <person name="Puazo M."/>
            <person name="Qu C."/>
            <person name="Quiroz J."/>
            <person name="Raj R."/>
            <person name="Weissenberger G."/>
            <person name="Xin Y."/>
            <person name="Zou X."/>
            <person name="Han Y."/>
            <person name="Richards S."/>
            <person name="Worley K."/>
            <person name="Muzny D."/>
            <person name="Gibbs R."/>
        </authorList>
    </citation>
    <scope>NUCLEOTIDE SEQUENCE</scope>
    <source>
        <strain evidence="2">Sampled in the wild</strain>
    </source>
</reference>
<evidence type="ECO:0000313" key="3">
    <source>
        <dbReference type="Proteomes" id="UP000792457"/>
    </source>
</evidence>
<dbReference type="GO" id="GO:0003676">
    <property type="term" value="F:nucleic acid binding"/>
    <property type="evidence" value="ECO:0007669"/>
    <property type="project" value="InterPro"/>
</dbReference>